<reference evidence="1" key="2">
    <citation type="submission" date="2020-09" db="EMBL/GenBank/DDBJ databases">
        <authorList>
            <person name="Sun Q."/>
            <person name="Zhou Y."/>
        </authorList>
    </citation>
    <scope>NUCLEOTIDE SEQUENCE</scope>
    <source>
        <strain evidence="1">CGMCC 1.15447</strain>
    </source>
</reference>
<dbReference type="AlphaFoldDB" id="A0A916W3T7"/>
<organism evidence="1 2">
    <name type="scientific">Edaphobacter acidisoli</name>
    <dbReference type="NCBI Taxonomy" id="2040573"/>
    <lineage>
        <taxon>Bacteria</taxon>
        <taxon>Pseudomonadati</taxon>
        <taxon>Acidobacteriota</taxon>
        <taxon>Terriglobia</taxon>
        <taxon>Terriglobales</taxon>
        <taxon>Acidobacteriaceae</taxon>
        <taxon>Edaphobacter</taxon>
    </lineage>
</organism>
<sequence>MDQKPLARREATSQRFDQCPAFIECKVQSLPGRTRNVNSVKTSAQQGVKHRLGNGRIKLPVWSQWSQEGGVETSECSVQKNPSKR</sequence>
<accession>A0A916W3T7</accession>
<dbReference type="Proteomes" id="UP000648801">
    <property type="component" value="Unassembled WGS sequence"/>
</dbReference>
<name>A0A916W3T7_9BACT</name>
<keyword evidence="2" id="KW-1185">Reference proteome</keyword>
<comment type="caution">
    <text evidence="1">The sequence shown here is derived from an EMBL/GenBank/DDBJ whole genome shotgun (WGS) entry which is preliminary data.</text>
</comment>
<proteinExistence type="predicted"/>
<protein>
    <submittedName>
        <fullName evidence="1">Uncharacterized protein</fullName>
    </submittedName>
</protein>
<evidence type="ECO:0000313" key="1">
    <source>
        <dbReference type="EMBL" id="GGA65098.1"/>
    </source>
</evidence>
<evidence type="ECO:0000313" key="2">
    <source>
        <dbReference type="Proteomes" id="UP000648801"/>
    </source>
</evidence>
<dbReference type="EMBL" id="BMJB01000001">
    <property type="protein sequence ID" value="GGA65098.1"/>
    <property type="molecule type" value="Genomic_DNA"/>
</dbReference>
<gene>
    <name evidence="1" type="ORF">GCM10011507_15880</name>
</gene>
<reference evidence="1" key="1">
    <citation type="journal article" date="2014" name="Int. J. Syst. Evol. Microbiol.">
        <title>Complete genome sequence of Corynebacterium casei LMG S-19264T (=DSM 44701T), isolated from a smear-ripened cheese.</title>
        <authorList>
            <consortium name="US DOE Joint Genome Institute (JGI-PGF)"/>
            <person name="Walter F."/>
            <person name="Albersmeier A."/>
            <person name="Kalinowski J."/>
            <person name="Ruckert C."/>
        </authorList>
    </citation>
    <scope>NUCLEOTIDE SEQUENCE</scope>
    <source>
        <strain evidence="1">CGMCC 1.15447</strain>
    </source>
</reference>